<evidence type="ECO:0000313" key="2">
    <source>
        <dbReference type="Proteomes" id="UP000037848"/>
    </source>
</evidence>
<feature type="non-terminal residue" evidence="1">
    <location>
        <position position="200"/>
    </location>
</feature>
<dbReference type="EMBL" id="LHPH01000093">
    <property type="protein sequence ID" value="KPH56596.1"/>
    <property type="molecule type" value="Genomic_DNA"/>
</dbReference>
<gene>
    <name evidence="1" type="ORF">ADS77_21340</name>
</gene>
<sequence length="200" mass="19497">RLCADALTETVSVQAQHVVGHGLHVGIAHLAGDVAHDVGRIIGPLAGGEGLQGGQGVLGMLAGERRVDGGADALAGGGVAGGAGRDALGHVAGAIQFAAAGDQRLVRVGLAQGRVLVGIELGYVPGVLVGEVVDLAGHLRHHAIAVADVHDLLGQVGGLLTRQVGEGAGGTDALLAVTCRTGGGLVATGCRIGIGLEVCV</sequence>
<evidence type="ECO:0000313" key="1">
    <source>
        <dbReference type="EMBL" id="KPH56596.1"/>
    </source>
</evidence>
<proteinExistence type="predicted"/>
<reference evidence="1 2" key="1">
    <citation type="submission" date="2015-08" db="EMBL/GenBank/DDBJ databases">
        <title>Draft Genome Sequence of Pseudoalteromonas porphyrae UCD-SED14.</title>
        <authorList>
            <person name="Coil D.A."/>
            <person name="Jospin G."/>
            <person name="Lee R.D."/>
            <person name="Eisen J.A."/>
        </authorList>
    </citation>
    <scope>NUCLEOTIDE SEQUENCE [LARGE SCALE GENOMIC DNA]</scope>
    <source>
        <strain evidence="1 2">UCD-SED14</strain>
    </source>
</reference>
<name>A0A0N1ECJ1_9GAMM</name>
<feature type="non-terminal residue" evidence="1">
    <location>
        <position position="1"/>
    </location>
</feature>
<keyword evidence="2" id="KW-1185">Reference proteome</keyword>
<accession>A0A0N1ECJ1</accession>
<dbReference type="AlphaFoldDB" id="A0A0N1ECJ1"/>
<organism evidence="1 2">
    <name type="scientific">Pseudoalteromonas porphyrae</name>
    <dbReference type="NCBI Taxonomy" id="187330"/>
    <lineage>
        <taxon>Bacteria</taxon>
        <taxon>Pseudomonadati</taxon>
        <taxon>Pseudomonadota</taxon>
        <taxon>Gammaproteobacteria</taxon>
        <taxon>Alteromonadales</taxon>
        <taxon>Pseudoalteromonadaceae</taxon>
        <taxon>Pseudoalteromonas</taxon>
    </lineage>
</organism>
<dbReference type="Proteomes" id="UP000037848">
    <property type="component" value="Unassembled WGS sequence"/>
</dbReference>
<comment type="caution">
    <text evidence="1">The sequence shown here is derived from an EMBL/GenBank/DDBJ whole genome shotgun (WGS) entry which is preliminary data.</text>
</comment>
<protein>
    <submittedName>
        <fullName evidence="1">Uncharacterized protein</fullName>
    </submittedName>
</protein>